<accession>A0A1Z5KK04</accession>
<dbReference type="EMBL" id="BDSP01000251">
    <property type="protein sequence ID" value="GAX26633.1"/>
    <property type="molecule type" value="Genomic_DNA"/>
</dbReference>
<protein>
    <submittedName>
        <fullName evidence="1">Uncharacterized protein</fullName>
    </submittedName>
</protein>
<evidence type="ECO:0000313" key="2">
    <source>
        <dbReference type="Proteomes" id="UP000198406"/>
    </source>
</evidence>
<proteinExistence type="predicted"/>
<name>A0A1Z5KK04_FISSO</name>
<keyword evidence="2" id="KW-1185">Reference proteome</keyword>
<evidence type="ECO:0000313" key="1">
    <source>
        <dbReference type="EMBL" id="GAX26633.1"/>
    </source>
</evidence>
<dbReference type="InParanoid" id="A0A1Z5KK04"/>
<comment type="caution">
    <text evidence="1">The sequence shown here is derived from an EMBL/GenBank/DDBJ whole genome shotgun (WGS) entry which is preliminary data.</text>
</comment>
<sequence length="374" mass="42833">MKLERSIAFSGASEDYEDLILTPEQLHRIFDAHESRSYSFWYLNLSPEQSVVLAAKTNMEGIWFCSLSDKGQALVHWLENHNEQRTLGSFSCQYYGAWENILEFTCRSSYPVFNQIVYDQFYVINSDPYRYSLLVNANVNSISVLVNPYSFANGECDVLLHALGNGTMVSPKIEFDFDADSSELDERLELFEIGLHALFAAISLPGCTLKELDLKMETVRLSRSAIVFEEHIIDMLQQNKHLETLGLNCTVAPLQFPAMGIMNAAAQHPCLRKLIFIPPPHLEPPAVESFSPFPVWIQSHLDHCIQFHDWGRNSVKQQTEKWQNYVFLSRFALLQQVNDERIRSHLLVMALSNHSSAPQNVYFLLSWNVDAFAK</sequence>
<reference evidence="1 2" key="1">
    <citation type="journal article" date="2015" name="Plant Cell">
        <title>Oil accumulation by the oleaginous diatom Fistulifera solaris as revealed by the genome and transcriptome.</title>
        <authorList>
            <person name="Tanaka T."/>
            <person name="Maeda Y."/>
            <person name="Veluchamy A."/>
            <person name="Tanaka M."/>
            <person name="Abida H."/>
            <person name="Marechal E."/>
            <person name="Bowler C."/>
            <person name="Muto M."/>
            <person name="Sunaga Y."/>
            <person name="Tanaka M."/>
            <person name="Yoshino T."/>
            <person name="Taniguchi T."/>
            <person name="Fukuda Y."/>
            <person name="Nemoto M."/>
            <person name="Matsumoto M."/>
            <person name="Wong P.S."/>
            <person name="Aburatani S."/>
            <person name="Fujibuchi W."/>
        </authorList>
    </citation>
    <scope>NUCLEOTIDE SEQUENCE [LARGE SCALE GENOMIC DNA]</scope>
    <source>
        <strain evidence="1 2">JPCC DA0580</strain>
    </source>
</reference>
<organism evidence="1 2">
    <name type="scientific">Fistulifera solaris</name>
    <name type="common">Oleaginous diatom</name>
    <dbReference type="NCBI Taxonomy" id="1519565"/>
    <lineage>
        <taxon>Eukaryota</taxon>
        <taxon>Sar</taxon>
        <taxon>Stramenopiles</taxon>
        <taxon>Ochrophyta</taxon>
        <taxon>Bacillariophyta</taxon>
        <taxon>Bacillariophyceae</taxon>
        <taxon>Bacillariophycidae</taxon>
        <taxon>Naviculales</taxon>
        <taxon>Naviculaceae</taxon>
        <taxon>Fistulifera</taxon>
    </lineage>
</organism>
<dbReference type="Proteomes" id="UP000198406">
    <property type="component" value="Unassembled WGS sequence"/>
</dbReference>
<gene>
    <name evidence="1" type="ORF">FisN_2Hu434</name>
</gene>
<dbReference type="AlphaFoldDB" id="A0A1Z5KK04"/>